<accession>A0AA38MSJ8</accession>
<evidence type="ECO:0000256" key="1">
    <source>
        <dbReference type="SAM" id="SignalP"/>
    </source>
</evidence>
<evidence type="ECO:0000313" key="3">
    <source>
        <dbReference type="Proteomes" id="UP001168821"/>
    </source>
</evidence>
<sequence length="131" mass="14923">MMKTTHLIAFADNLVIVAAAKIPKELKEKADRSFRTVEKKLKQIKLSLAKNKTKIIILAGQEVNKESIKYIKYFEIHRDMKMTTYIRKTYEKAEKLKTSMKDKSNVGSSTQLSRKVKSSTGYTSLLYGAAT</sequence>
<protein>
    <recommendedName>
        <fullName evidence="4">Reverse transcriptase domain-containing protein</fullName>
    </recommendedName>
</protein>
<feature type="signal peptide" evidence="1">
    <location>
        <begin position="1"/>
        <end position="19"/>
    </location>
</feature>
<comment type="caution">
    <text evidence="2">The sequence shown here is derived from an EMBL/GenBank/DDBJ whole genome shotgun (WGS) entry which is preliminary data.</text>
</comment>
<dbReference type="EMBL" id="JALNTZ010000001">
    <property type="protein sequence ID" value="KAJ3665902.1"/>
    <property type="molecule type" value="Genomic_DNA"/>
</dbReference>
<gene>
    <name evidence="2" type="ORF">Zmor_001366</name>
</gene>
<dbReference type="Proteomes" id="UP001168821">
    <property type="component" value="Unassembled WGS sequence"/>
</dbReference>
<name>A0AA38MSJ8_9CUCU</name>
<organism evidence="2 3">
    <name type="scientific">Zophobas morio</name>
    <dbReference type="NCBI Taxonomy" id="2755281"/>
    <lineage>
        <taxon>Eukaryota</taxon>
        <taxon>Metazoa</taxon>
        <taxon>Ecdysozoa</taxon>
        <taxon>Arthropoda</taxon>
        <taxon>Hexapoda</taxon>
        <taxon>Insecta</taxon>
        <taxon>Pterygota</taxon>
        <taxon>Neoptera</taxon>
        <taxon>Endopterygota</taxon>
        <taxon>Coleoptera</taxon>
        <taxon>Polyphaga</taxon>
        <taxon>Cucujiformia</taxon>
        <taxon>Tenebrionidae</taxon>
        <taxon>Zophobas</taxon>
    </lineage>
</organism>
<keyword evidence="3" id="KW-1185">Reference proteome</keyword>
<evidence type="ECO:0000313" key="2">
    <source>
        <dbReference type="EMBL" id="KAJ3665902.1"/>
    </source>
</evidence>
<keyword evidence="1" id="KW-0732">Signal</keyword>
<proteinExistence type="predicted"/>
<dbReference type="AlphaFoldDB" id="A0AA38MSJ8"/>
<reference evidence="2" key="1">
    <citation type="journal article" date="2023" name="G3 (Bethesda)">
        <title>Whole genome assemblies of Zophobas morio and Tenebrio molitor.</title>
        <authorList>
            <person name="Kaur S."/>
            <person name="Stinson S.A."/>
            <person name="diCenzo G.C."/>
        </authorList>
    </citation>
    <scope>NUCLEOTIDE SEQUENCE</scope>
    <source>
        <strain evidence="2">QUZm001</strain>
    </source>
</reference>
<feature type="chain" id="PRO_5041232213" description="Reverse transcriptase domain-containing protein" evidence="1">
    <location>
        <begin position="20"/>
        <end position="131"/>
    </location>
</feature>
<evidence type="ECO:0008006" key="4">
    <source>
        <dbReference type="Google" id="ProtNLM"/>
    </source>
</evidence>